<dbReference type="STRING" id="1121409.SAMN02745124_02172"/>
<dbReference type="PANTHER" id="PTHR45138">
    <property type="entry name" value="REGULATORY COMPONENTS OF SENSORY TRANSDUCTION SYSTEM"/>
    <property type="match status" value="1"/>
</dbReference>
<dbReference type="GO" id="GO:0005886">
    <property type="term" value="C:plasma membrane"/>
    <property type="evidence" value="ECO:0007669"/>
    <property type="project" value="TreeGrafter"/>
</dbReference>
<dbReference type="PANTHER" id="PTHR45138:SF9">
    <property type="entry name" value="DIGUANYLATE CYCLASE DGCM-RELATED"/>
    <property type="match status" value="1"/>
</dbReference>
<dbReference type="CDD" id="cd01949">
    <property type="entry name" value="GGDEF"/>
    <property type="match status" value="1"/>
</dbReference>
<dbReference type="EMBL" id="FQXS01000011">
    <property type="protein sequence ID" value="SHH84092.1"/>
    <property type="molecule type" value="Genomic_DNA"/>
</dbReference>
<dbReference type="Pfam" id="PF08668">
    <property type="entry name" value="HDOD"/>
    <property type="match status" value="1"/>
</dbReference>
<organism evidence="6 7">
    <name type="scientific">Desulfofustis glycolicus DSM 9705</name>
    <dbReference type="NCBI Taxonomy" id="1121409"/>
    <lineage>
        <taxon>Bacteria</taxon>
        <taxon>Pseudomonadati</taxon>
        <taxon>Thermodesulfobacteriota</taxon>
        <taxon>Desulfobulbia</taxon>
        <taxon>Desulfobulbales</taxon>
        <taxon>Desulfocapsaceae</taxon>
        <taxon>Desulfofustis</taxon>
    </lineage>
</organism>
<evidence type="ECO:0000256" key="1">
    <source>
        <dbReference type="ARBA" id="ARBA00012528"/>
    </source>
</evidence>
<name>A0A1M5W990_9BACT</name>
<dbReference type="GO" id="GO:0043709">
    <property type="term" value="P:cell adhesion involved in single-species biofilm formation"/>
    <property type="evidence" value="ECO:0007669"/>
    <property type="project" value="TreeGrafter"/>
</dbReference>
<feature type="coiled-coil region" evidence="3">
    <location>
        <begin position="307"/>
        <end position="334"/>
    </location>
</feature>
<dbReference type="InterPro" id="IPR029787">
    <property type="entry name" value="Nucleotide_cyclase"/>
</dbReference>
<dbReference type="InterPro" id="IPR000160">
    <property type="entry name" value="GGDEF_dom"/>
</dbReference>
<dbReference type="EC" id="2.7.7.65" evidence="1"/>
<dbReference type="InterPro" id="IPR013976">
    <property type="entry name" value="HDOD"/>
</dbReference>
<dbReference type="Gene3D" id="1.10.3210.10">
    <property type="entry name" value="Hypothetical protein af1432"/>
    <property type="match status" value="1"/>
</dbReference>
<evidence type="ECO:0000313" key="6">
    <source>
        <dbReference type="EMBL" id="SHH84092.1"/>
    </source>
</evidence>
<dbReference type="RefSeq" id="WP_073375925.1">
    <property type="nucleotide sequence ID" value="NZ_FQXS01000011.1"/>
</dbReference>
<dbReference type="NCBIfam" id="TIGR00254">
    <property type="entry name" value="GGDEF"/>
    <property type="match status" value="1"/>
</dbReference>
<keyword evidence="7" id="KW-1185">Reference proteome</keyword>
<dbReference type="Proteomes" id="UP000184139">
    <property type="component" value="Unassembled WGS sequence"/>
</dbReference>
<dbReference type="PROSITE" id="PS50887">
    <property type="entry name" value="GGDEF"/>
    <property type="match status" value="1"/>
</dbReference>
<evidence type="ECO:0000259" key="5">
    <source>
        <dbReference type="PROSITE" id="PS51833"/>
    </source>
</evidence>
<comment type="catalytic activity">
    <reaction evidence="2">
        <text>2 GTP = 3',3'-c-di-GMP + 2 diphosphate</text>
        <dbReference type="Rhea" id="RHEA:24898"/>
        <dbReference type="ChEBI" id="CHEBI:33019"/>
        <dbReference type="ChEBI" id="CHEBI:37565"/>
        <dbReference type="ChEBI" id="CHEBI:58805"/>
        <dbReference type="EC" id="2.7.7.65"/>
    </reaction>
</comment>
<dbReference type="SUPFAM" id="SSF55073">
    <property type="entry name" value="Nucleotide cyclase"/>
    <property type="match status" value="1"/>
</dbReference>
<dbReference type="AlphaFoldDB" id="A0A1M5W990"/>
<feature type="domain" description="GGDEF" evidence="4">
    <location>
        <begin position="365"/>
        <end position="500"/>
    </location>
</feature>
<dbReference type="GO" id="GO:1902201">
    <property type="term" value="P:negative regulation of bacterial-type flagellum-dependent cell motility"/>
    <property type="evidence" value="ECO:0007669"/>
    <property type="project" value="TreeGrafter"/>
</dbReference>
<dbReference type="GO" id="GO:0052621">
    <property type="term" value="F:diguanylate cyclase activity"/>
    <property type="evidence" value="ECO:0007669"/>
    <property type="project" value="UniProtKB-EC"/>
</dbReference>
<evidence type="ECO:0000313" key="7">
    <source>
        <dbReference type="Proteomes" id="UP000184139"/>
    </source>
</evidence>
<evidence type="ECO:0000259" key="4">
    <source>
        <dbReference type="PROSITE" id="PS50887"/>
    </source>
</evidence>
<evidence type="ECO:0000256" key="2">
    <source>
        <dbReference type="ARBA" id="ARBA00034247"/>
    </source>
</evidence>
<dbReference type="SUPFAM" id="SSF109604">
    <property type="entry name" value="HD-domain/PDEase-like"/>
    <property type="match status" value="1"/>
</dbReference>
<accession>A0A1M5W990</accession>
<protein>
    <recommendedName>
        <fullName evidence="1">diguanylate cyclase</fullName>
        <ecNumber evidence="1">2.7.7.65</ecNumber>
    </recommendedName>
</protein>
<evidence type="ECO:0000256" key="3">
    <source>
        <dbReference type="SAM" id="Coils"/>
    </source>
</evidence>
<keyword evidence="3" id="KW-0175">Coiled coil</keyword>
<dbReference type="PROSITE" id="PS51833">
    <property type="entry name" value="HDOD"/>
    <property type="match status" value="1"/>
</dbReference>
<reference evidence="6 7" key="1">
    <citation type="submission" date="2016-11" db="EMBL/GenBank/DDBJ databases">
        <authorList>
            <person name="Jaros S."/>
            <person name="Januszkiewicz K."/>
            <person name="Wedrychowicz H."/>
        </authorList>
    </citation>
    <scope>NUCLEOTIDE SEQUENCE [LARGE SCALE GENOMIC DNA]</scope>
    <source>
        <strain evidence="6 7">DSM 9705</strain>
    </source>
</reference>
<dbReference type="InterPro" id="IPR050469">
    <property type="entry name" value="Diguanylate_Cyclase"/>
</dbReference>
<dbReference type="FunFam" id="3.30.70.270:FF:000001">
    <property type="entry name" value="Diguanylate cyclase domain protein"/>
    <property type="match status" value="1"/>
</dbReference>
<dbReference type="OrthoDB" id="9813903at2"/>
<dbReference type="Pfam" id="PF00990">
    <property type="entry name" value="GGDEF"/>
    <property type="match status" value="1"/>
</dbReference>
<sequence>MTKAHEFFDGKIKLPSPPAVAIKILDAVRHDNSSFNELADIIKVDPALSSQLLKIANSSLYGLPNRVDSLSQATALIGTQALKNIALSFVIIQGFQNSLQGSFDFELFWRRAITAAVAAEVLAASLNHKDPNIFVSGLLQDIGVLVLFLSDAASFTELLDKKRISGKSLCETEKEHFGFDHTEVGSQLLKAWNLPDTIIAPIRSHHQEEDGPYIESAAILCFADKISALYHGIESNRKAFEIHEELRNTHQFQDTQIDELIDQVGMKAREVMEHFQIQPGEMKPFSQIMQEANEELGRLNLSYQQIVFELKQAKQNAEQLAVDLKRANDSLRELAFRDELTGLYNHRYFQEIFEAELQKSKRYRHALSLLLLDIDHFKRVNDTYGHLVGDHVLKQVSQIMIKLVRHFDIVARYGGEEFAIVLPETGKVGANVLAQRVRRGIEQCQLNCVDHVFSITTSIGVASTDMAAVEVDRATLIDYSDQALYKAKQNGRNRVELFRLKTGSSPFH</sequence>
<dbReference type="InterPro" id="IPR043128">
    <property type="entry name" value="Rev_trsase/Diguanyl_cyclase"/>
</dbReference>
<proteinExistence type="predicted"/>
<feature type="domain" description="HDOD" evidence="5">
    <location>
        <begin position="14"/>
        <end position="208"/>
    </location>
</feature>
<dbReference type="Gene3D" id="3.30.70.270">
    <property type="match status" value="1"/>
</dbReference>
<dbReference type="SMART" id="SM00267">
    <property type="entry name" value="GGDEF"/>
    <property type="match status" value="1"/>
</dbReference>
<gene>
    <name evidence="6" type="ORF">SAMN02745124_02172</name>
</gene>